<dbReference type="InterPro" id="IPR038508">
    <property type="entry name" value="ArfGAP_dom_sf"/>
</dbReference>
<dbReference type="InterPro" id="IPR013724">
    <property type="entry name" value="GIT_SHD"/>
</dbReference>
<reference evidence="12" key="1">
    <citation type="submission" date="2022-01" db="EMBL/GenBank/DDBJ databases">
        <authorList>
            <person name="King R."/>
        </authorList>
    </citation>
    <scope>NUCLEOTIDE SEQUENCE</scope>
</reference>
<dbReference type="OrthoDB" id="5588096at2759"/>
<evidence type="ECO:0000256" key="7">
    <source>
        <dbReference type="PROSITE-ProRule" id="PRU00023"/>
    </source>
</evidence>
<feature type="compositionally biased region" description="Low complexity" evidence="10">
    <location>
        <begin position="424"/>
        <end position="437"/>
    </location>
</feature>
<dbReference type="SUPFAM" id="SSF48403">
    <property type="entry name" value="Ankyrin repeat"/>
    <property type="match status" value="1"/>
</dbReference>
<dbReference type="Proteomes" id="UP001153620">
    <property type="component" value="Chromosome 1"/>
</dbReference>
<sequence>MCCISDYKCGIMSRGKSRGAVDICGDCGCADAPFASLNRGILLCNDCSSVHRQLGSHISIVKALRQGQWNPLLLNYIHQINNHGSNSVWEHLLLDPNSKQQKKKPTPKDTIQTKSAFIRAKHMNLEFVLKPNLQNENATSIETELSKQLHASVRSANLETSLRLIAQGANCNYVHVEKNSTTPLHVAAKFGQSAQVELLLLYGADINSVDGNGNNAIELAKQNNFAQLADRLVEASYEVSDRIIYFLCGRKPDHASGQHLIIPEHSKVEINEHLKIARGKLQLIPNKMFEELVMDLYEEVDRRETETIWSTCSTNPEIGGVPFLPTNPHLSATRNQGRQKLARFSHAEFCGLLNDILVDARRRQNIANLRPLEQVQLKNKNRESTNSDDEPLYDAVCEDDDYSQLPPSVTQQNSGSNVNPVQPSSTTTSSTSATTSTVIAQPQTEAEVEILKKQLKLQDLAISELKSMIEKLSLENAFLKSAQSDSRSMSSTDVQLRIHDSPEILVDGESSSKMISANINSIMSAKRPVSMYEARQVPRDDIRPPVTQSLYSMASNSSGSSTSNTSLPLVEEVTKRTETVTRQIQELWLAMQDLTLKEKFIPCSERIRIGVSDLIAIFPANLSEEHEVLRNALRQLNVNTNSIQNECSNLQRALSSENPSNIDMHLQQVRNCAYNLAKATKILVTQFQQ</sequence>
<dbReference type="InterPro" id="IPR037278">
    <property type="entry name" value="ARFGAP/RecO"/>
</dbReference>
<feature type="compositionally biased region" description="Polar residues" evidence="10">
    <location>
        <begin position="405"/>
        <end position="423"/>
    </location>
</feature>
<dbReference type="PANTHER" id="PTHR46097">
    <property type="entry name" value="G PROTEIN-COUPLED RECEPTOR KINASE INTERACTING ARFGAP"/>
    <property type="match status" value="1"/>
</dbReference>
<keyword evidence="13" id="KW-1185">Reference proteome</keyword>
<dbReference type="GO" id="GO:0032012">
    <property type="term" value="P:regulation of ARF protein signal transduction"/>
    <property type="evidence" value="ECO:0007669"/>
    <property type="project" value="InterPro"/>
</dbReference>
<dbReference type="InterPro" id="IPR047161">
    <property type="entry name" value="GIT-like"/>
</dbReference>
<dbReference type="SMART" id="SM00105">
    <property type="entry name" value="ArfGap"/>
    <property type="match status" value="1"/>
</dbReference>
<dbReference type="GO" id="GO:0007420">
    <property type="term" value="P:brain development"/>
    <property type="evidence" value="ECO:0007669"/>
    <property type="project" value="InterPro"/>
</dbReference>
<keyword evidence="2" id="KW-0479">Metal-binding</keyword>
<dbReference type="PROSITE" id="PS50088">
    <property type="entry name" value="ANK_REPEAT"/>
    <property type="match status" value="1"/>
</dbReference>
<evidence type="ECO:0000256" key="5">
    <source>
        <dbReference type="ARBA" id="ARBA00022833"/>
    </source>
</evidence>
<feature type="region of interest" description="Disordered" evidence="10">
    <location>
        <begin position="399"/>
        <end position="438"/>
    </location>
</feature>
<evidence type="ECO:0000313" key="13">
    <source>
        <dbReference type="Proteomes" id="UP001153620"/>
    </source>
</evidence>
<dbReference type="InterPro" id="IPR036770">
    <property type="entry name" value="Ankyrin_rpt-contain_sf"/>
</dbReference>
<accession>A0A9N9WNH6</accession>
<keyword evidence="1" id="KW-0343">GTPase activation</keyword>
<gene>
    <name evidence="12" type="ORF">CHIRRI_LOCUS2570</name>
</gene>
<evidence type="ECO:0000256" key="6">
    <source>
        <dbReference type="ARBA" id="ARBA00023043"/>
    </source>
</evidence>
<dbReference type="GO" id="GO:0036465">
    <property type="term" value="P:synaptic vesicle recycling"/>
    <property type="evidence" value="ECO:0007669"/>
    <property type="project" value="TreeGrafter"/>
</dbReference>
<dbReference type="InterPro" id="IPR001164">
    <property type="entry name" value="ArfGAP_dom"/>
</dbReference>
<feature type="repeat" description="ANK" evidence="7">
    <location>
        <begin position="179"/>
        <end position="211"/>
    </location>
</feature>
<dbReference type="Pfam" id="PF13857">
    <property type="entry name" value="Ank_5"/>
    <property type="match status" value="1"/>
</dbReference>
<dbReference type="CDD" id="cd08833">
    <property type="entry name" value="ArfGap_GIT"/>
    <property type="match status" value="1"/>
</dbReference>
<dbReference type="InterPro" id="IPR002110">
    <property type="entry name" value="Ankyrin_rpt"/>
</dbReference>
<dbReference type="GO" id="GO:0098793">
    <property type="term" value="C:presynapse"/>
    <property type="evidence" value="ECO:0007669"/>
    <property type="project" value="GOC"/>
</dbReference>
<evidence type="ECO:0000256" key="2">
    <source>
        <dbReference type="ARBA" id="ARBA00022723"/>
    </source>
</evidence>
<dbReference type="PRINTS" id="PR00405">
    <property type="entry name" value="REVINTRACTNG"/>
</dbReference>
<evidence type="ECO:0000256" key="8">
    <source>
        <dbReference type="PROSITE-ProRule" id="PRU00288"/>
    </source>
</evidence>
<keyword evidence="9" id="KW-0175">Coiled coil</keyword>
<dbReference type="EMBL" id="OU895877">
    <property type="protein sequence ID" value="CAG9799605.1"/>
    <property type="molecule type" value="Genomic_DNA"/>
</dbReference>
<organism evidence="12 13">
    <name type="scientific">Chironomus riparius</name>
    <dbReference type="NCBI Taxonomy" id="315576"/>
    <lineage>
        <taxon>Eukaryota</taxon>
        <taxon>Metazoa</taxon>
        <taxon>Ecdysozoa</taxon>
        <taxon>Arthropoda</taxon>
        <taxon>Hexapoda</taxon>
        <taxon>Insecta</taxon>
        <taxon>Pterygota</taxon>
        <taxon>Neoptera</taxon>
        <taxon>Endopterygota</taxon>
        <taxon>Diptera</taxon>
        <taxon>Nematocera</taxon>
        <taxon>Chironomoidea</taxon>
        <taxon>Chironomidae</taxon>
        <taxon>Chironominae</taxon>
        <taxon>Chironomus</taxon>
    </lineage>
</organism>
<dbReference type="GO" id="GO:0005096">
    <property type="term" value="F:GTPase activator activity"/>
    <property type="evidence" value="ECO:0007669"/>
    <property type="project" value="UniProtKB-KW"/>
</dbReference>
<dbReference type="SUPFAM" id="SSF57863">
    <property type="entry name" value="ArfGap/RecO-like zinc finger"/>
    <property type="match status" value="1"/>
</dbReference>
<dbReference type="PANTHER" id="PTHR46097:SF3">
    <property type="entry name" value="ARF GTPASE-ACTIVATING PROTEIN GIT"/>
    <property type="match status" value="1"/>
</dbReference>
<dbReference type="PROSITE" id="PS50297">
    <property type="entry name" value="ANK_REP_REGION"/>
    <property type="match status" value="1"/>
</dbReference>
<dbReference type="GO" id="GO:0008277">
    <property type="term" value="P:regulation of G protein-coupled receptor signaling pathway"/>
    <property type="evidence" value="ECO:0007669"/>
    <property type="project" value="TreeGrafter"/>
</dbReference>
<dbReference type="GO" id="GO:0031267">
    <property type="term" value="F:small GTPase binding"/>
    <property type="evidence" value="ECO:0007669"/>
    <property type="project" value="TreeGrafter"/>
</dbReference>
<evidence type="ECO:0000256" key="4">
    <source>
        <dbReference type="ARBA" id="ARBA00022771"/>
    </source>
</evidence>
<evidence type="ECO:0000259" key="11">
    <source>
        <dbReference type="PROSITE" id="PS50115"/>
    </source>
</evidence>
<proteinExistence type="predicted"/>
<evidence type="ECO:0000256" key="1">
    <source>
        <dbReference type="ARBA" id="ARBA00022468"/>
    </source>
</evidence>
<dbReference type="SMART" id="SM00555">
    <property type="entry name" value="GIT"/>
    <property type="match status" value="2"/>
</dbReference>
<dbReference type="Pfam" id="PF12205">
    <property type="entry name" value="GIT1_C"/>
    <property type="match status" value="1"/>
</dbReference>
<dbReference type="Gene3D" id="1.10.220.150">
    <property type="entry name" value="Arf GTPase activating protein"/>
    <property type="match status" value="1"/>
</dbReference>
<feature type="coiled-coil region" evidence="9">
    <location>
        <begin position="626"/>
        <end position="653"/>
    </location>
</feature>
<evidence type="ECO:0000313" key="12">
    <source>
        <dbReference type="EMBL" id="CAG9799605.1"/>
    </source>
</evidence>
<dbReference type="SMART" id="SM00248">
    <property type="entry name" value="ANK"/>
    <property type="match status" value="3"/>
</dbReference>
<dbReference type="AlphaFoldDB" id="A0A9N9WNH6"/>
<keyword evidence="3" id="KW-0677">Repeat</keyword>
<dbReference type="Gene3D" id="1.20.120.330">
    <property type="entry name" value="Nucleotidyltransferases domain 2"/>
    <property type="match status" value="1"/>
</dbReference>
<dbReference type="InterPro" id="IPR022018">
    <property type="entry name" value="GIT1_C"/>
</dbReference>
<reference evidence="12" key="2">
    <citation type="submission" date="2022-10" db="EMBL/GenBank/DDBJ databases">
        <authorList>
            <consortium name="ENA_rothamsted_submissions"/>
            <consortium name="culmorum"/>
            <person name="King R."/>
        </authorList>
    </citation>
    <scope>NUCLEOTIDE SEQUENCE</scope>
</reference>
<dbReference type="GO" id="GO:0008270">
    <property type="term" value="F:zinc ion binding"/>
    <property type="evidence" value="ECO:0007669"/>
    <property type="project" value="UniProtKB-KW"/>
</dbReference>
<dbReference type="PROSITE" id="PS50115">
    <property type="entry name" value="ARFGAP"/>
    <property type="match status" value="1"/>
</dbReference>
<evidence type="ECO:0000256" key="10">
    <source>
        <dbReference type="SAM" id="MobiDB-lite"/>
    </source>
</evidence>
<keyword evidence="5" id="KW-0862">Zinc</keyword>
<feature type="domain" description="Arf-GAP" evidence="11">
    <location>
        <begin position="24"/>
        <end position="135"/>
    </location>
</feature>
<dbReference type="Gene3D" id="1.25.40.20">
    <property type="entry name" value="Ankyrin repeat-containing domain"/>
    <property type="match status" value="1"/>
</dbReference>
<keyword evidence="6 7" id="KW-0040">ANK repeat</keyword>
<evidence type="ECO:0000256" key="3">
    <source>
        <dbReference type="ARBA" id="ARBA00022737"/>
    </source>
</evidence>
<dbReference type="Pfam" id="PF08518">
    <property type="entry name" value="GIT_SHD"/>
    <property type="match status" value="2"/>
</dbReference>
<dbReference type="Pfam" id="PF01412">
    <property type="entry name" value="ArfGap"/>
    <property type="match status" value="1"/>
</dbReference>
<evidence type="ECO:0000256" key="9">
    <source>
        <dbReference type="SAM" id="Coils"/>
    </source>
</evidence>
<protein>
    <recommendedName>
        <fullName evidence="11">Arf-GAP domain-containing protein</fullName>
    </recommendedName>
</protein>
<keyword evidence="4 8" id="KW-0863">Zinc-finger</keyword>
<name>A0A9N9WNH6_9DIPT</name>